<dbReference type="EMBL" id="JABDHM010000034">
    <property type="protein sequence ID" value="KAF5221707.1"/>
    <property type="molecule type" value="Genomic_DNA"/>
</dbReference>
<dbReference type="VEuPathDB" id="TriTrypDB:BCY84_15388"/>
<feature type="transmembrane region" description="Helical" evidence="2">
    <location>
        <begin position="271"/>
        <end position="292"/>
    </location>
</feature>
<feature type="transmembrane region" description="Helical" evidence="2">
    <location>
        <begin position="242"/>
        <end position="259"/>
    </location>
</feature>
<feature type="transmembrane region" description="Helical" evidence="2">
    <location>
        <begin position="172"/>
        <end position="189"/>
    </location>
</feature>
<feature type="transmembrane region" description="Helical" evidence="2">
    <location>
        <begin position="125"/>
        <end position="142"/>
    </location>
</feature>
<feature type="region of interest" description="Disordered" evidence="1">
    <location>
        <begin position="410"/>
        <end position="433"/>
    </location>
</feature>
<gene>
    <name evidence="3" type="ORF">ECC02_005245</name>
</gene>
<dbReference type="AlphaFoldDB" id="A0A7J6Y4T8"/>
<keyword evidence="2" id="KW-1133">Transmembrane helix</keyword>
<evidence type="ECO:0000313" key="4">
    <source>
        <dbReference type="Proteomes" id="UP000583944"/>
    </source>
</evidence>
<protein>
    <submittedName>
        <fullName evidence="3">Uncharacterized protein</fullName>
    </submittedName>
</protein>
<sequence length="433" mass="49712">MRRKERKKERRPSQRQRYPIPCTSHGRCWPRVLLTVLPTLCELRGTEFLLQRYIGCWRIIKGMRSHRLHVLMPKTIPPSIWVPGLSARRPLSPKQLRYSAGRLRHVSWSSEPGEGRVGGLLLHRFTRVVVFPLIYVLLGLMAREEEGGTFFRSFVCRSLQKKKKKRAVENRVMIFAEFFFFWGVCVCVCDESSKGGKFERRCMGKCCQIYFSAVLFVYLFLFLFIFFILRKGRRRNSACVDVFFFFLGLRAILTAVYSYRRGRMHPRVAKLYLEFMLLAPAFASFSSVPVAAELGMAISSAQVRTKTLSSPGRACSLSSTATYRARVQEGFTAPPVVAPGTPEFARRLARGRWTLRQLQDMIAVKKYRAMHKRYGWASQKSFDELSELFGETKAREMIIGLGNKEVFGFNEASDDENDHSSKESGGVPKGMRT</sequence>
<feature type="transmembrane region" description="Helical" evidence="2">
    <location>
        <begin position="209"/>
        <end position="230"/>
    </location>
</feature>
<evidence type="ECO:0000256" key="2">
    <source>
        <dbReference type="SAM" id="Phobius"/>
    </source>
</evidence>
<proteinExistence type="predicted"/>
<dbReference type="Proteomes" id="UP000583944">
    <property type="component" value="Unassembled WGS sequence"/>
</dbReference>
<organism evidence="3 4">
    <name type="scientific">Trypanosoma cruzi</name>
    <dbReference type="NCBI Taxonomy" id="5693"/>
    <lineage>
        <taxon>Eukaryota</taxon>
        <taxon>Discoba</taxon>
        <taxon>Euglenozoa</taxon>
        <taxon>Kinetoplastea</taxon>
        <taxon>Metakinetoplastina</taxon>
        <taxon>Trypanosomatida</taxon>
        <taxon>Trypanosomatidae</taxon>
        <taxon>Trypanosoma</taxon>
        <taxon>Schizotrypanum</taxon>
    </lineage>
</organism>
<reference evidence="3 4" key="1">
    <citation type="journal article" date="2019" name="Genome Biol. Evol.">
        <title>Nanopore Sequencing Significantly Improves Genome Assembly of the Protozoan Parasite Trypanosoma cruzi.</title>
        <authorList>
            <person name="Diaz-Viraque F."/>
            <person name="Pita S."/>
            <person name="Greif G."/>
            <person name="de Souza R.C.M."/>
            <person name="Iraola G."/>
            <person name="Robello C."/>
        </authorList>
    </citation>
    <scope>NUCLEOTIDE SEQUENCE [LARGE SCALE GENOMIC DNA]</scope>
    <source>
        <strain evidence="3 4">Berenice</strain>
    </source>
</reference>
<evidence type="ECO:0000256" key="1">
    <source>
        <dbReference type="SAM" id="MobiDB-lite"/>
    </source>
</evidence>
<keyword evidence="2" id="KW-0812">Transmembrane</keyword>
<comment type="caution">
    <text evidence="3">The sequence shown here is derived from an EMBL/GenBank/DDBJ whole genome shotgun (WGS) entry which is preliminary data.</text>
</comment>
<name>A0A7J6Y4T8_TRYCR</name>
<dbReference type="VEuPathDB" id="TriTrypDB:ECC02_005245"/>
<accession>A0A7J6Y4T8</accession>
<evidence type="ECO:0000313" key="3">
    <source>
        <dbReference type="EMBL" id="KAF5221707.1"/>
    </source>
</evidence>
<keyword evidence="2" id="KW-0472">Membrane</keyword>